<evidence type="ECO:0000313" key="3">
    <source>
        <dbReference type="Proteomes" id="UP000494115"/>
    </source>
</evidence>
<dbReference type="RefSeq" id="WP_175105883.1">
    <property type="nucleotide sequence ID" value="NZ_CADIKM010000015.1"/>
</dbReference>
<organism evidence="2 3">
    <name type="scientific">Pararobbsia alpina</name>
    <dbReference type="NCBI Taxonomy" id="621374"/>
    <lineage>
        <taxon>Bacteria</taxon>
        <taxon>Pseudomonadati</taxon>
        <taxon>Pseudomonadota</taxon>
        <taxon>Betaproteobacteria</taxon>
        <taxon>Burkholderiales</taxon>
        <taxon>Burkholderiaceae</taxon>
        <taxon>Pararobbsia</taxon>
    </lineage>
</organism>
<sequence length="187" mass="21621">MNDQRLALFLMLGQTASRGMQKLPGLVPPEPLRVSESHDLAVTMPEMVREAIDAAEVYKLFFVFENYLRDFAVEVLSNDGQADWWAKVPKDVQDEIVKLEETEEAKSWMALGSRDKSSLMTYPQVLRVIDHCWKSDFEDLIRDKALIQEARMAGHLRNAICHMSSIPDEEVARVRQVMRDWFRRIAP</sequence>
<proteinExistence type="predicted"/>
<dbReference type="InterPro" id="IPR041650">
    <property type="entry name" value="HEPN_Swt1"/>
</dbReference>
<dbReference type="Pfam" id="PF18731">
    <property type="entry name" value="HEPN_Swt1"/>
    <property type="match status" value="1"/>
</dbReference>
<keyword evidence="3" id="KW-1185">Reference proteome</keyword>
<gene>
    <name evidence="2" type="ORF">LMG28138_03361</name>
</gene>
<dbReference type="Proteomes" id="UP000494115">
    <property type="component" value="Unassembled WGS sequence"/>
</dbReference>
<feature type="domain" description="Swt1-like HEPN" evidence="1">
    <location>
        <begin position="59"/>
        <end position="185"/>
    </location>
</feature>
<dbReference type="AlphaFoldDB" id="A0A6S7B9N6"/>
<evidence type="ECO:0000313" key="2">
    <source>
        <dbReference type="EMBL" id="CAB3792501.1"/>
    </source>
</evidence>
<evidence type="ECO:0000259" key="1">
    <source>
        <dbReference type="Pfam" id="PF18731"/>
    </source>
</evidence>
<reference evidence="2 3" key="1">
    <citation type="submission" date="2020-04" db="EMBL/GenBank/DDBJ databases">
        <authorList>
            <person name="De Canck E."/>
        </authorList>
    </citation>
    <scope>NUCLEOTIDE SEQUENCE [LARGE SCALE GENOMIC DNA]</scope>
    <source>
        <strain evidence="2 3">LMG 28138</strain>
    </source>
</reference>
<protein>
    <recommendedName>
        <fullName evidence="1">Swt1-like HEPN domain-containing protein</fullName>
    </recommendedName>
</protein>
<dbReference type="EMBL" id="CADIKM010000015">
    <property type="protein sequence ID" value="CAB3792501.1"/>
    <property type="molecule type" value="Genomic_DNA"/>
</dbReference>
<name>A0A6S7B9N6_9BURK</name>
<accession>A0A6S7B9N6</accession>